<dbReference type="InterPro" id="IPR023353">
    <property type="entry name" value="LemA-like_dom_sf"/>
</dbReference>
<keyword evidence="2" id="KW-1133">Transmembrane helix</keyword>
<sequence length="203" mass="22121">MSGNLADLVLTFSVVVVTALLVAFYVSWRASRLDRLHTRLETARAALEAAMARRHAAVVELAASAHLEPASRILLADAAGRALRADRDQEPEPAQGAEPLEQAESALSGTLRAVLEEPGVPEELRRVPGGQAALGELLAQARRLQLARRFHNDAVATIRQARHRWLVRVLRLAGHAPLPEYVEMDDQPPDLPDDWPRPPAATG</sequence>
<keyword evidence="4" id="KW-1185">Reference proteome</keyword>
<dbReference type="SUPFAM" id="SSF140478">
    <property type="entry name" value="LemA-like"/>
    <property type="match status" value="1"/>
</dbReference>
<keyword evidence="2" id="KW-0812">Transmembrane</keyword>
<protein>
    <recommendedName>
        <fullName evidence="5">LemA family protein</fullName>
    </recommendedName>
</protein>
<dbReference type="RefSeq" id="WP_310912842.1">
    <property type="nucleotide sequence ID" value="NZ_JAVLVT010000005.1"/>
</dbReference>
<dbReference type="Gene3D" id="1.20.1440.20">
    <property type="entry name" value="LemA-like domain"/>
    <property type="match status" value="1"/>
</dbReference>
<keyword evidence="2" id="KW-0472">Membrane</keyword>
<feature type="transmembrane region" description="Helical" evidence="2">
    <location>
        <begin position="6"/>
        <end position="26"/>
    </location>
</feature>
<gene>
    <name evidence="3" type="ORF">RIF23_13520</name>
</gene>
<evidence type="ECO:0000256" key="1">
    <source>
        <dbReference type="SAM" id="MobiDB-lite"/>
    </source>
</evidence>
<accession>A0ABU2H7M8</accession>
<feature type="region of interest" description="Disordered" evidence="1">
    <location>
        <begin position="181"/>
        <end position="203"/>
    </location>
</feature>
<name>A0ABU2H7M8_9ACTN</name>
<evidence type="ECO:0008006" key="5">
    <source>
        <dbReference type="Google" id="ProtNLM"/>
    </source>
</evidence>
<proteinExistence type="predicted"/>
<feature type="compositionally biased region" description="Acidic residues" evidence="1">
    <location>
        <begin position="182"/>
        <end position="193"/>
    </location>
</feature>
<dbReference type="EMBL" id="JAVLVT010000005">
    <property type="protein sequence ID" value="MDS1271316.1"/>
    <property type="molecule type" value="Genomic_DNA"/>
</dbReference>
<evidence type="ECO:0000313" key="3">
    <source>
        <dbReference type="EMBL" id="MDS1271316.1"/>
    </source>
</evidence>
<evidence type="ECO:0000313" key="4">
    <source>
        <dbReference type="Proteomes" id="UP001250214"/>
    </source>
</evidence>
<comment type="caution">
    <text evidence="3">The sequence shown here is derived from an EMBL/GenBank/DDBJ whole genome shotgun (WGS) entry which is preliminary data.</text>
</comment>
<dbReference type="Proteomes" id="UP001250214">
    <property type="component" value="Unassembled WGS sequence"/>
</dbReference>
<organism evidence="3 4">
    <name type="scientific">Lipingzhangella rawalii</name>
    <dbReference type="NCBI Taxonomy" id="2055835"/>
    <lineage>
        <taxon>Bacteria</taxon>
        <taxon>Bacillati</taxon>
        <taxon>Actinomycetota</taxon>
        <taxon>Actinomycetes</taxon>
        <taxon>Streptosporangiales</taxon>
        <taxon>Nocardiopsidaceae</taxon>
        <taxon>Lipingzhangella</taxon>
    </lineage>
</organism>
<reference evidence="4" key="1">
    <citation type="submission" date="2023-07" db="EMBL/GenBank/DDBJ databases">
        <title>Novel species in the genus Lipingzhangella isolated from Sambhar Salt Lake.</title>
        <authorList>
            <person name="Jiya N."/>
            <person name="Kajale S."/>
            <person name="Sharma A."/>
        </authorList>
    </citation>
    <scope>NUCLEOTIDE SEQUENCE [LARGE SCALE GENOMIC DNA]</scope>
    <source>
        <strain evidence="4">LS1_29</strain>
    </source>
</reference>
<evidence type="ECO:0000256" key="2">
    <source>
        <dbReference type="SAM" id="Phobius"/>
    </source>
</evidence>